<accession>A0ABY0WJJ2</accession>
<evidence type="ECO:0000313" key="3">
    <source>
        <dbReference type="Proteomes" id="UP000199620"/>
    </source>
</evidence>
<gene>
    <name evidence="2" type="ORF">SAMN04490181_3153</name>
</gene>
<name>A0ABY0WJJ2_9PSED</name>
<evidence type="ECO:0000313" key="2">
    <source>
        <dbReference type="EMBL" id="SDV02051.1"/>
    </source>
</evidence>
<protein>
    <submittedName>
        <fullName evidence="2">Uncharacterized protein</fullName>
    </submittedName>
</protein>
<feature type="region of interest" description="Disordered" evidence="1">
    <location>
        <begin position="19"/>
        <end position="59"/>
    </location>
</feature>
<keyword evidence="3" id="KW-1185">Reference proteome</keyword>
<dbReference type="Proteomes" id="UP000199620">
    <property type="component" value="Chromosome I"/>
</dbReference>
<feature type="compositionally biased region" description="Gly residues" evidence="1">
    <location>
        <begin position="23"/>
        <end position="34"/>
    </location>
</feature>
<dbReference type="EMBL" id="LT629800">
    <property type="protein sequence ID" value="SDV02051.1"/>
    <property type="molecule type" value="Genomic_DNA"/>
</dbReference>
<proteinExistence type="predicted"/>
<sequence length="59" mass="5607">MGGIGEAVGGMIGGAMKGIMDAMGGGSKSQGQGQGEDQPDLSAMLAQAGDNNPAKIGGE</sequence>
<evidence type="ECO:0000256" key="1">
    <source>
        <dbReference type="SAM" id="MobiDB-lite"/>
    </source>
</evidence>
<reference evidence="2 3" key="1">
    <citation type="submission" date="2016-10" db="EMBL/GenBank/DDBJ databases">
        <authorList>
            <person name="Varghese N."/>
            <person name="Submissions S."/>
        </authorList>
    </citation>
    <scope>NUCLEOTIDE SEQUENCE [LARGE SCALE GENOMIC DNA]</scope>
    <source>
        <strain evidence="2 3">BS2771</strain>
    </source>
</reference>
<organism evidence="2 3">
    <name type="scientific">Pseudomonas brenneri</name>
    <dbReference type="NCBI Taxonomy" id="129817"/>
    <lineage>
        <taxon>Bacteria</taxon>
        <taxon>Pseudomonadati</taxon>
        <taxon>Pseudomonadota</taxon>
        <taxon>Gammaproteobacteria</taxon>
        <taxon>Pseudomonadales</taxon>
        <taxon>Pseudomonadaceae</taxon>
        <taxon>Pseudomonas</taxon>
    </lineage>
</organism>